<sequence length="244" mass="23045">MSGVVDAVMAQLGDGEIGAVAQRFGLSQDQAQAAIAQTLPLMVGAMAKNASTPDGAQALHTALGDHAGVDLGDLLGGLLGGGAPGGAGGFGGGGGLGGLGSLAEAVLGGLGGGAAAQAPAQAPGGMDAGLGGIGGAILGHIFGNKQGQAEQGLGQTTGLGGVNAGQLMAMLAPIVMAVLARMNQNRNLGPGGLSDMLGQESQRTREAGGIGGGLLGAVLDRDGDGDVDLSDLLSVGGGLLAGRR</sequence>
<dbReference type="PROSITE" id="PS00018">
    <property type="entry name" value="EF_HAND_1"/>
    <property type="match status" value="1"/>
</dbReference>
<dbReference type="InterPro" id="IPR018247">
    <property type="entry name" value="EF_Hand_1_Ca_BS"/>
</dbReference>
<reference evidence="1" key="1">
    <citation type="submission" date="2022-07" db="EMBL/GenBank/DDBJ databases">
        <title>Tahibacter sp., a new gammaproteobacterium isolated from the silt sample collected at pig farm.</title>
        <authorList>
            <person name="Chen H."/>
        </authorList>
    </citation>
    <scope>NUCLEOTIDE SEQUENCE</scope>
    <source>
        <strain evidence="1">P2K</strain>
    </source>
</reference>
<dbReference type="Gene3D" id="1.10.10.690">
    <property type="entry name" value="YidB-like"/>
    <property type="match status" value="1"/>
</dbReference>
<dbReference type="InterPro" id="IPR009282">
    <property type="entry name" value="DUF937"/>
</dbReference>
<accession>A0ABT1QXI8</accession>
<protein>
    <submittedName>
        <fullName evidence="1">DUF937 domain-containing protein</fullName>
    </submittedName>
</protein>
<gene>
    <name evidence="1" type="ORF">NM961_19990</name>
</gene>
<dbReference type="InterPro" id="IPR027405">
    <property type="entry name" value="YidB-like"/>
</dbReference>
<proteinExistence type="predicted"/>
<dbReference type="Proteomes" id="UP001165498">
    <property type="component" value="Unassembled WGS sequence"/>
</dbReference>
<name>A0ABT1QXI8_9GAMM</name>
<comment type="caution">
    <text evidence="1">The sequence shown here is derived from an EMBL/GenBank/DDBJ whole genome shotgun (WGS) entry which is preliminary data.</text>
</comment>
<evidence type="ECO:0000313" key="1">
    <source>
        <dbReference type="EMBL" id="MCQ4167002.1"/>
    </source>
</evidence>
<dbReference type="RefSeq" id="WP_255916190.1">
    <property type="nucleotide sequence ID" value="NZ_JANFQO010000023.1"/>
</dbReference>
<dbReference type="Pfam" id="PF06078">
    <property type="entry name" value="DUF937"/>
    <property type="match status" value="2"/>
</dbReference>
<dbReference type="SUPFAM" id="SSF140804">
    <property type="entry name" value="YidB-like"/>
    <property type="match status" value="1"/>
</dbReference>
<evidence type="ECO:0000313" key="2">
    <source>
        <dbReference type="Proteomes" id="UP001165498"/>
    </source>
</evidence>
<organism evidence="1 2">
    <name type="scientific">Tahibacter harae</name>
    <dbReference type="NCBI Taxonomy" id="2963937"/>
    <lineage>
        <taxon>Bacteria</taxon>
        <taxon>Pseudomonadati</taxon>
        <taxon>Pseudomonadota</taxon>
        <taxon>Gammaproteobacteria</taxon>
        <taxon>Lysobacterales</taxon>
        <taxon>Rhodanobacteraceae</taxon>
        <taxon>Tahibacter</taxon>
    </lineage>
</organism>
<dbReference type="EMBL" id="JANFQO010000023">
    <property type="protein sequence ID" value="MCQ4167002.1"/>
    <property type="molecule type" value="Genomic_DNA"/>
</dbReference>
<keyword evidence="2" id="KW-1185">Reference proteome</keyword>